<dbReference type="AlphaFoldDB" id="A0A165V781"/>
<accession>A0A165V781</accession>
<organism evidence="1 2">
    <name type="scientific">Neolentinus lepideus HHB14362 ss-1</name>
    <dbReference type="NCBI Taxonomy" id="1314782"/>
    <lineage>
        <taxon>Eukaryota</taxon>
        <taxon>Fungi</taxon>
        <taxon>Dikarya</taxon>
        <taxon>Basidiomycota</taxon>
        <taxon>Agaricomycotina</taxon>
        <taxon>Agaricomycetes</taxon>
        <taxon>Gloeophyllales</taxon>
        <taxon>Gloeophyllaceae</taxon>
        <taxon>Neolentinus</taxon>
    </lineage>
</organism>
<dbReference type="EMBL" id="KV425554">
    <property type="protein sequence ID" value="KZT29262.1"/>
    <property type="molecule type" value="Genomic_DNA"/>
</dbReference>
<sequence>MTGGVSSVRTIAGFSKSQKGNAPADLDKKRMEVRSLSCSPLSETCLIKTQAQASLLSGYSRSLEERMRNLGSHISCTYSLIEIRASYKQMLKQEQHN</sequence>
<reference evidence="1 2" key="1">
    <citation type="journal article" date="2016" name="Mol. Biol. Evol.">
        <title>Comparative Genomics of Early-Diverging Mushroom-Forming Fungi Provides Insights into the Origins of Lignocellulose Decay Capabilities.</title>
        <authorList>
            <person name="Nagy L.G."/>
            <person name="Riley R."/>
            <person name="Tritt A."/>
            <person name="Adam C."/>
            <person name="Daum C."/>
            <person name="Floudas D."/>
            <person name="Sun H."/>
            <person name="Yadav J.S."/>
            <person name="Pangilinan J."/>
            <person name="Larsson K.H."/>
            <person name="Matsuura K."/>
            <person name="Barry K."/>
            <person name="Labutti K."/>
            <person name="Kuo R."/>
            <person name="Ohm R.A."/>
            <person name="Bhattacharya S.S."/>
            <person name="Shirouzu T."/>
            <person name="Yoshinaga Y."/>
            <person name="Martin F.M."/>
            <person name="Grigoriev I.V."/>
            <person name="Hibbett D.S."/>
        </authorList>
    </citation>
    <scope>NUCLEOTIDE SEQUENCE [LARGE SCALE GENOMIC DNA]</scope>
    <source>
        <strain evidence="1 2">HHB14362 ss-1</strain>
    </source>
</reference>
<keyword evidence="2" id="KW-1185">Reference proteome</keyword>
<evidence type="ECO:0000313" key="1">
    <source>
        <dbReference type="EMBL" id="KZT29262.1"/>
    </source>
</evidence>
<evidence type="ECO:0000313" key="2">
    <source>
        <dbReference type="Proteomes" id="UP000076761"/>
    </source>
</evidence>
<gene>
    <name evidence="1" type="ORF">NEOLEDRAFT_586689</name>
</gene>
<protein>
    <submittedName>
        <fullName evidence="1">Uncharacterized protein</fullName>
    </submittedName>
</protein>
<name>A0A165V781_9AGAM</name>
<dbReference type="InParanoid" id="A0A165V781"/>
<proteinExistence type="predicted"/>
<dbReference type="Proteomes" id="UP000076761">
    <property type="component" value="Unassembled WGS sequence"/>
</dbReference>